<feature type="domain" description="Uncharacterized protein YyaB-like PH" evidence="2">
    <location>
        <begin position="53"/>
        <end position="127"/>
    </location>
</feature>
<sequence>MTRYNSKIGWGLATIIALVIIGTSIALVLDGIWSGFIISVLVFGFVAHMFATTYYTVNGGDLNIRSGFIYNKTIAIHGITEIAESNNPLSAPATSLDRLEIRFNKGGSVLISPKEKDKFIAHLRTINPSLNVIRK</sequence>
<accession>A0AAE3EX47</accession>
<dbReference type="GO" id="GO:0030153">
    <property type="term" value="P:bacteriocin immunity"/>
    <property type="evidence" value="ECO:0007669"/>
    <property type="project" value="InterPro"/>
</dbReference>
<keyword evidence="1" id="KW-0812">Transmembrane</keyword>
<feature type="transmembrane region" description="Helical" evidence="1">
    <location>
        <begin position="35"/>
        <end position="57"/>
    </location>
</feature>
<evidence type="ECO:0000313" key="3">
    <source>
        <dbReference type="EMBL" id="MCG2461739.1"/>
    </source>
</evidence>
<dbReference type="Pfam" id="PF06713">
    <property type="entry name" value="bPH_4"/>
    <property type="match status" value="1"/>
</dbReference>
<keyword evidence="4" id="KW-1185">Reference proteome</keyword>
<keyword evidence="1" id="KW-1133">Transmembrane helix</keyword>
<dbReference type="Proteomes" id="UP001200642">
    <property type="component" value="Unassembled WGS sequence"/>
</dbReference>
<feature type="transmembrane region" description="Helical" evidence="1">
    <location>
        <begin position="12"/>
        <end position="29"/>
    </location>
</feature>
<dbReference type="InterPro" id="IPR009589">
    <property type="entry name" value="PH_YyaB-like"/>
</dbReference>
<comment type="caution">
    <text evidence="3">The sequence shown here is derived from an EMBL/GenBank/DDBJ whole genome shotgun (WGS) entry which is preliminary data.</text>
</comment>
<proteinExistence type="predicted"/>
<evidence type="ECO:0000259" key="2">
    <source>
        <dbReference type="Pfam" id="PF06713"/>
    </source>
</evidence>
<reference evidence="3" key="1">
    <citation type="submission" date="2023-02" db="EMBL/GenBank/DDBJ databases">
        <title>Genome of Flavobacteriaceae gen. nov. sp. strain F89.</title>
        <authorList>
            <person name="Wang Y."/>
        </authorList>
    </citation>
    <scope>NUCLEOTIDE SEQUENCE</scope>
    <source>
        <strain evidence="3">F89</strain>
    </source>
</reference>
<name>A0AAE3EX47_9FLAO</name>
<evidence type="ECO:0000313" key="4">
    <source>
        <dbReference type="Proteomes" id="UP001200642"/>
    </source>
</evidence>
<organism evidence="3 4">
    <name type="scientific">Cerina litoralis</name>
    <dbReference type="NCBI Taxonomy" id="2874477"/>
    <lineage>
        <taxon>Bacteria</taxon>
        <taxon>Pseudomonadati</taxon>
        <taxon>Bacteroidota</taxon>
        <taxon>Flavobacteriia</taxon>
        <taxon>Flavobacteriales</taxon>
        <taxon>Flavobacteriaceae</taxon>
        <taxon>Cerina</taxon>
    </lineage>
</organism>
<gene>
    <name evidence="3" type="ORF">K8352_13350</name>
</gene>
<dbReference type="EMBL" id="JAIRBC010000019">
    <property type="protein sequence ID" value="MCG2461739.1"/>
    <property type="molecule type" value="Genomic_DNA"/>
</dbReference>
<keyword evidence="1" id="KW-0472">Membrane</keyword>
<protein>
    <submittedName>
        <fullName evidence="3">PH domain-containing protein</fullName>
    </submittedName>
</protein>
<dbReference type="AlphaFoldDB" id="A0AAE3EX47"/>
<evidence type="ECO:0000256" key="1">
    <source>
        <dbReference type="SAM" id="Phobius"/>
    </source>
</evidence>